<keyword evidence="2" id="KW-1185">Reference proteome</keyword>
<dbReference type="AlphaFoldDB" id="A0A812J5E5"/>
<name>A0A812J5E5_9DINO</name>
<feature type="non-terminal residue" evidence="1">
    <location>
        <position position="1"/>
    </location>
</feature>
<dbReference type="Proteomes" id="UP000601435">
    <property type="component" value="Unassembled WGS sequence"/>
</dbReference>
<reference evidence="1" key="1">
    <citation type="submission" date="2021-02" db="EMBL/GenBank/DDBJ databases">
        <authorList>
            <person name="Dougan E. K."/>
            <person name="Rhodes N."/>
            <person name="Thang M."/>
            <person name="Chan C."/>
        </authorList>
    </citation>
    <scope>NUCLEOTIDE SEQUENCE</scope>
</reference>
<dbReference type="Gene3D" id="2.120.10.30">
    <property type="entry name" value="TolB, C-terminal domain"/>
    <property type="match status" value="2"/>
</dbReference>
<evidence type="ECO:0000313" key="1">
    <source>
        <dbReference type="EMBL" id="CAE7199840.1"/>
    </source>
</evidence>
<sequence>MRTTSMDIGKAFSLRSYSDTRLRDYNVTQSQSSFSKMPGLTQSWAVLDVAEKEPMVKALRRSSIKLGFAKPNFNSTSRIDFRPFTQAEQGASQGAMDPAAKADLRAVHYRLGEDGPSRVNYVWYESELDRCARSHWDPTRKVQAWQLPPESPMTRSKRVRGGAVSIGHFGRESSSAAAQPRSLFTTCRLSVELPNTKCNMSSEKWYGPEMSVQGERSADQRRRELGPDDIFNRMFVWSLPDMQWVAVVEQASSGLGKVVLLVGDFVHGVFRMYLGIVHFVAQGNAAFQQLAYSICLVCPFQESPRVEPRSRGRYTVSGLKEGAAALDQDLGNEVAADAVNVDSRVPGLYEFVDSANCSHLGPWHFQVPVLAGQLGFYGTLGDNVPGPLARFRLPRALALDELGQRLFVSDAANHAVRTVSLLEGNHISTVAGQLGVSGRSGDGGPALMATLLEPAGLALSQTHLFVSDQGNHAVRVVDLISGIITTVAGMPGSRGDAGDQGLATSARLDSPAGLAHGSNLLYIADSGNGRVRVLDTGSGMLTTVPGARSLRPQGLALDEVRQILYFSDVEDHAVYTVDLLNASAVAEVVVGIPGMPGDFGDTPYKRPALQ</sequence>
<comment type="caution">
    <text evidence="1">The sequence shown here is derived from an EMBL/GenBank/DDBJ whole genome shotgun (WGS) entry which is preliminary data.</text>
</comment>
<dbReference type="PANTHER" id="PTHR46388:SF2">
    <property type="entry name" value="NHL REPEAT-CONTAINING PROTEIN 2"/>
    <property type="match status" value="1"/>
</dbReference>
<accession>A0A812J5E5</accession>
<gene>
    <name evidence="1" type="primary">Nhlrc2</name>
    <name evidence="1" type="ORF">SNEC2469_LOCUS1513</name>
</gene>
<dbReference type="OrthoDB" id="440209at2759"/>
<dbReference type="SUPFAM" id="SSF63825">
    <property type="entry name" value="YWTD domain"/>
    <property type="match status" value="1"/>
</dbReference>
<protein>
    <submittedName>
        <fullName evidence="1">Nhlrc2 protein</fullName>
    </submittedName>
</protein>
<dbReference type="PANTHER" id="PTHR46388">
    <property type="entry name" value="NHL REPEAT-CONTAINING PROTEIN 2"/>
    <property type="match status" value="1"/>
</dbReference>
<dbReference type="InterPro" id="IPR011042">
    <property type="entry name" value="6-blade_b-propeller_TolB-like"/>
</dbReference>
<dbReference type="EMBL" id="CAJNJA010005842">
    <property type="protein sequence ID" value="CAE7199840.1"/>
    <property type="molecule type" value="Genomic_DNA"/>
</dbReference>
<proteinExistence type="predicted"/>
<evidence type="ECO:0000313" key="2">
    <source>
        <dbReference type="Proteomes" id="UP000601435"/>
    </source>
</evidence>
<organism evidence="1 2">
    <name type="scientific">Symbiodinium necroappetens</name>
    <dbReference type="NCBI Taxonomy" id="1628268"/>
    <lineage>
        <taxon>Eukaryota</taxon>
        <taxon>Sar</taxon>
        <taxon>Alveolata</taxon>
        <taxon>Dinophyceae</taxon>
        <taxon>Suessiales</taxon>
        <taxon>Symbiodiniaceae</taxon>
        <taxon>Symbiodinium</taxon>
    </lineage>
</organism>